<name>A0A414NTU6_9FIRM</name>
<gene>
    <name evidence="2" type="ORF">DW674_10920</name>
</gene>
<evidence type="ECO:0000259" key="1">
    <source>
        <dbReference type="Pfam" id="PF16548"/>
    </source>
</evidence>
<dbReference type="Proteomes" id="UP000283442">
    <property type="component" value="Unassembled WGS sequence"/>
</dbReference>
<dbReference type="InterPro" id="IPR038180">
    <property type="entry name" value="FlgT_N_sf"/>
</dbReference>
<sequence length="395" mass="42665">MMERRLFAWHFSRIVVLLGLCLCLLGPSYCAADVIEGQAAILNGNLDAARQQAREDAMRAYVEQKVGVHIQGTTEVDMGMVVSDHILAQSDGYVQINRIVKEWQSGGIYYIQMDLTASDQKIATAVRDIRSRIEAIQDEGTTRSGVQVAVTGRDEMGRPEAIASLQNYVMKKFADAGFHTCANDAVLAYMNRQTDLGDAQTTAEIRRIARNSRMGDDSGNSLLRGTLSVVEVRSAGTQTVATVHASFELIGLDSSEANNFDDYATAVGASCTDAIRKAQDSAVRHAVESLAQSALSTVQSEFRGGVHQVKTAVVVTGITDRTAQGSAIKQYLTSIGCTILRSNYSSTGALQIFLKTTSVDSIEELKEKILSGVPGLQEGNTDENAMGATKIYLTF</sequence>
<evidence type="ECO:0000313" key="3">
    <source>
        <dbReference type="Proteomes" id="UP000283442"/>
    </source>
</evidence>
<proteinExistence type="predicted"/>
<dbReference type="Pfam" id="PF16548">
    <property type="entry name" value="FlgT_N"/>
    <property type="match status" value="1"/>
</dbReference>
<dbReference type="OrthoDB" id="1669498at2"/>
<protein>
    <recommendedName>
        <fullName evidence="1">Flagellar assembly protein T N-terminal domain-containing protein</fullName>
    </recommendedName>
</protein>
<dbReference type="AlphaFoldDB" id="A0A414NTU6"/>
<dbReference type="EMBL" id="QRHE01000015">
    <property type="protein sequence ID" value="RHF50458.1"/>
    <property type="molecule type" value="Genomic_DNA"/>
</dbReference>
<comment type="caution">
    <text evidence="2">The sequence shown here is derived from an EMBL/GenBank/DDBJ whole genome shotgun (WGS) entry which is preliminary data.</text>
</comment>
<feature type="domain" description="Flagellar assembly protein T N-terminal" evidence="1">
    <location>
        <begin position="36"/>
        <end position="114"/>
    </location>
</feature>
<accession>A0A414NTU6</accession>
<organism evidence="2 3">
    <name type="scientific">Mitsuokella multacida</name>
    <dbReference type="NCBI Taxonomy" id="52226"/>
    <lineage>
        <taxon>Bacteria</taxon>
        <taxon>Bacillati</taxon>
        <taxon>Bacillota</taxon>
        <taxon>Negativicutes</taxon>
        <taxon>Selenomonadales</taxon>
        <taxon>Selenomonadaceae</taxon>
        <taxon>Mitsuokella</taxon>
    </lineage>
</organism>
<dbReference type="Gene3D" id="3.30.1660.40">
    <property type="entry name" value="FlgT, N-terminal domain"/>
    <property type="match status" value="1"/>
</dbReference>
<dbReference type="RefSeq" id="WP_118176883.1">
    <property type="nucleotide sequence ID" value="NZ_CP195933.1"/>
</dbReference>
<evidence type="ECO:0000313" key="2">
    <source>
        <dbReference type="EMBL" id="RHF50458.1"/>
    </source>
</evidence>
<reference evidence="2 3" key="1">
    <citation type="submission" date="2018-08" db="EMBL/GenBank/DDBJ databases">
        <title>A genome reference for cultivated species of the human gut microbiota.</title>
        <authorList>
            <person name="Zou Y."/>
            <person name="Xue W."/>
            <person name="Luo G."/>
        </authorList>
    </citation>
    <scope>NUCLEOTIDE SEQUENCE [LARGE SCALE GENOMIC DNA]</scope>
    <source>
        <strain evidence="2 3">AM25-21AC</strain>
    </source>
</reference>
<dbReference type="InterPro" id="IPR032370">
    <property type="entry name" value="FlgT_N"/>
</dbReference>